<feature type="compositionally biased region" description="Basic and acidic residues" evidence="1">
    <location>
        <begin position="48"/>
        <end position="63"/>
    </location>
</feature>
<name>A0A2G8JM62_STIJA</name>
<comment type="caution">
    <text evidence="2">The sequence shown here is derived from an EMBL/GenBank/DDBJ whole genome shotgun (WGS) entry which is preliminary data.</text>
</comment>
<dbReference type="AlphaFoldDB" id="A0A2G8JM62"/>
<feature type="compositionally biased region" description="Basic and acidic residues" evidence="1">
    <location>
        <begin position="210"/>
        <end position="221"/>
    </location>
</feature>
<dbReference type="Proteomes" id="UP000230750">
    <property type="component" value="Unassembled WGS sequence"/>
</dbReference>
<reference evidence="2 3" key="1">
    <citation type="journal article" date="2017" name="PLoS Biol.">
        <title>The sea cucumber genome provides insights into morphological evolution and visceral regeneration.</title>
        <authorList>
            <person name="Zhang X."/>
            <person name="Sun L."/>
            <person name="Yuan J."/>
            <person name="Sun Y."/>
            <person name="Gao Y."/>
            <person name="Zhang L."/>
            <person name="Li S."/>
            <person name="Dai H."/>
            <person name="Hamel J.F."/>
            <person name="Liu C."/>
            <person name="Yu Y."/>
            <person name="Liu S."/>
            <person name="Lin W."/>
            <person name="Guo K."/>
            <person name="Jin S."/>
            <person name="Xu P."/>
            <person name="Storey K.B."/>
            <person name="Huan P."/>
            <person name="Zhang T."/>
            <person name="Zhou Y."/>
            <person name="Zhang J."/>
            <person name="Lin C."/>
            <person name="Li X."/>
            <person name="Xing L."/>
            <person name="Huo D."/>
            <person name="Sun M."/>
            <person name="Wang L."/>
            <person name="Mercier A."/>
            <person name="Li F."/>
            <person name="Yang H."/>
            <person name="Xiang J."/>
        </authorList>
    </citation>
    <scope>NUCLEOTIDE SEQUENCE [LARGE SCALE GENOMIC DNA]</scope>
    <source>
        <strain evidence="2">Shaxun</strain>
        <tissue evidence="2">Muscle</tissue>
    </source>
</reference>
<gene>
    <name evidence="2" type="ORF">BSL78_26372</name>
</gene>
<keyword evidence="3" id="KW-1185">Reference proteome</keyword>
<dbReference type="OrthoDB" id="10581914at2759"/>
<dbReference type="EMBL" id="MRZV01001616">
    <property type="protein sequence ID" value="PIK36795.1"/>
    <property type="molecule type" value="Genomic_DNA"/>
</dbReference>
<proteinExistence type="predicted"/>
<protein>
    <submittedName>
        <fullName evidence="2">Putative condensin-2 complex subunit D3</fullName>
    </submittedName>
</protein>
<accession>A0A2G8JM62</accession>
<feature type="region of interest" description="Disordered" evidence="1">
    <location>
        <begin position="192"/>
        <end position="231"/>
    </location>
</feature>
<evidence type="ECO:0000313" key="2">
    <source>
        <dbReference type="EMBL" id="PIK36795.1"/>
    </source>
</evidence>
<sequence>MVRPPRMKGSPARAGGVTPGSHRQFCSQGRYNPRPKSANITAPRRARREFTEASREGGVKDKNPFSFEESEQEDVKPNVQEIDALIERNRAISTPDKTIMDVTFQAAADLSVIPTDSPVIIPSSFPIRVYGKNDPRKAPGTKSWMPQLEKDQPKRRDNLILMLSPEHPAPKPRKWNVKVSESRNLRVSLTKLHIQGNDGEEADGGSYSKMDTRDNEMEGRLTRRSARLKKR</sequence>
<evidence type="ECO:0000256" key="1">
    <source>
        <dbReference type="SAM" id="MobiDB-lite"/>
    </source>
</evidence>
<organism evidence="2 3">
    <name type="scientific">Stichopus japonicus</name>
    <name type="common">Sea cucumber</name>
    <dbReference type="NCBI Taxonomy" id="307972"/>
    <lineage>
        <taxon>Eukaryota</taxon>
        <taxon>Metazoa</taxon>
        <taxon>Echinodermata</taxon>
        <taxon>Eleutherozoa</taxon>
        <taxon>Echinozoa</taxon>
        <taxon>Holothuroidea</taxon>
        <taxon>Aspidochirotacea</taxon>
        <taxon>Aspidochirotida</taxon>
        <taxon>Stichopodidae</taxon>
        <taxon>Apostichopus</taxon>
    </lineage>
</organism>
<evidence type="ECO:0000313" key="3">
    <source>
        <dbReference type="Proteomes" id="UP000230750"/>
    </source>
</evidence>
<feature type="compositionally biased region" description="Basic residues" evidence="1">
    <location>
        <begin position="222"/>
        <end position="231"/>
    </location>
</feature>
<feature type="region of interest" description="Disordered" evidence="1">
    <location>
        <begin position="1"/>
        <end position="76"/>
    </location>
</feature>